<name>A0A1A5X0T6_9BURK</name>
<accession>A0A1A5X0T6</accession>
<comment type="similarity">
    <text evidence="1">Belongs to the UbiT family.</text>
</comment>
<proteinExistence type="inferred from homology"/>
<feature type="domain" description="SCP2" evidence="2">
    <location>
        <begin position="46"/>
        <end position="124"/>
    </location>
</feature>
<dbReference type="RefSeq" id="WP_065065330.1">
    <property type="nucleotide sequence ID" value="NZ_CADFGN010000005.1"/>
</dbReference>
<evidence type="ECO:0000259" key="2">
    <source>
        <dbReference type="Pfam" id="PF02036"/>
    </source>
</evidence>
<dbReference type="AlphaFoldDB" id="A0A1A5X0T6"/>
<dbReference type="GeneID" id="61305197"/>
<dbReference type="HAMAP" id="MF_02231">
    <property type="entry name" value="UbiT"/>
    <property type="match status" value="1"/>
</dbReference>
<organism evidence="3 4">
    <name type="scientific">Paraburkholderia tropica</name>
    <dbReference type="NCBI Taxonomy" id="92647"/>
    <lineage>
        <taxon>Bacteria</taxon>
        <taxon>Pseudomonadati</taxon>
        <taxon>Pseudomonadota</taxon>
        <taxon>Betaproteobacteria</taxon>
        <taxon>Burkholderiales</taxon>
        <taxon>Burkholderiaceae</taxon>
        <taxon>Paraburkholderia</taxon>
    </lineage>
</organism>
<keyword evidence="1" id="KW-0831">Ubiquinone biosynthesis</keyword>
<evidence type="ECO:0000256" key="1">
    <source>
        <dbReference type="HAMAP-Rule" id="MF_02231"/>
    </source>
</evidence>
<comment type="function">
    <text evidence="1">Required for O(2)-independent ubiquinone (coenzyme Q) biosynthesis. Likely functions as an accessory factor.</text>
</comment>
<gene>
    <name evidence="1" type="primary">ubiT</name>
    <name evidence="3" type="ORF">SAMN05216550_10128</name>
</gene>
<evidence type="ECO:0000313" key="3">
    <source>
        <dbReference type="EMBL" id="SEI80016.1"/>
    </source>
</evidence>
<dbReference type="InterPro" id="IPR016830">
    <property type="entry name" value="UbiT"/>
</dbReference>
<reference evidence="3 4" key="1">
    <citation type="submission" date="2016-10" db="EMBL/GenBank/DDBJ databases">
        <authorList>
            <person name="Varghese N."/>
            <person name="Submissions S."/>
        </authorList>
    </citation>
    <scope>NUCLEOTIDE SEQUENCE [LARGE SCALE GENOMIC DNA]</scope>
    <source>
        <strain evidence="3 4">LMG 22274</strain>
    </source>
</reference>
<comment type="pathway">
    <text evidence="1">Cofactor biosynthesis; ubiquinone biosynthesis.</text>
</comment>
<dbReference type="InterPro" id="IPR036527">
    <property type="entry name" value="SCP2_sterol-bd_dom_sf"/>
</dbReference>
<sequence length="153" mass="17227">MNELFHRIPSPVKRMLSLLPAYPGTILFARALNLALRPHLPGDLKSSIEGRALRIDVKDAGLVLDFMFRANAFHALRSSGQPDLVISAVARDFFALMRRKEDADTLFFSRRLVMEGDTELGVCIKSSLDSIEWPWFEFERVLGRIRGKVAGSP</sequence>
<protein>
    <recommendedName>
        <fullName evidence="1">Ubiquinone biosynthesis accessory factor UbiT</fullName>
    </recommendedName>
</protein>
<dbReference type="GO" id="GO:0006744">
    <property type="term" value="P:ubiquinone biosynthetic process"/>
    <property type="evidence" value="ECO:0007669"/>
    <property type="project" value="UniProtKB-UniRule"/>
</dbReference>
<comment type="caution">
    <text evidence="3">The sequence shown here is derived from an EMBL/GenBank/DDBJ whole genome shotgun (WGS) entry which is preliminary data.</text>
</comment>
<dbReference type="InterPro" id="IPR003033">
    <property type="entry name" value="SCP2_sterol-bd_dom"/>
</dbReference>
<dbReference type="Gene3D" id="3.30.1050.10">
    <property type="entry name" value="SCP2 sterol-binding domain"/>
    <property type="match status" value="1"/>
</dbReference>
<evidence type="ECO:0000313" key="4">
    <source>
        <dbReference type="Proteomes" id="UP000183529"/>
    </source>
</evidence>
<dbReference type="Proteomes" id="UP000183529">
    <property type="component" value="Unassembled WGS sequence"/>
</dbReference>
<dbReference type="EMBL" id="FNZM01000001">
    <property type="protein sequence ID" value="SEI80016.1"/>
    <property type="molecule type" value="Genomic_DNA"/>
</dbReference>
<dbReference type="SUPFAM" id="SSF55718">
    <property type="entry name" value="SCP-like"/>
    <property type="match status" value="1"/>
</dbReference>
<dbReference type="Pfam" id="PF02036">
    <property type="entry name" value="SCP2"/>
    <property type="match status" value="1"/>
</dbReference>